<gene>
    <name evidence="2" type="ORF">GCM10011531_03600</name>
</gene>
<dbReference type="AlphaFoldDB" id="A0A8J2TNA3"/>
<dbReference type="SUPFAM" id="SSF69304">
    <property type="entry name" value="Tricorn protease N-terminal domain"/>
    <property type="match status" value="1"/>
</dbReference>
<evidence type="ECO:0000313" key="2">
    <source>
        <dbReference type="EMBL" id="GFZ77586.1"/>
    </source>
</evidence>
<dbReference type="EMBL" id="BMIC01000001">
    <property type="protein sequence ID" value="GFZ77586.1"/>
    <property type="molecule type" value="Genomic_DNA"/>
</dbReference>
<sequence>MILFSKLEPLNNESMRLLIIVILILFNFQVKAQSNTEVFLFDLSTEDGVFILSNFKNISENEGYDNQPSFLDNNTILFASTRNGQTDILKYDLKYNLKSWLNFSEGSEYSPLKIPKKNAVTAIRLDKDGTQVLRTYDLKNGESEKLIDDIVIGYHTWFNENILVSSVLEDDYLSLYVSNLNTHKNQKIDEYIGRSLHKIPNTELVSYISKKIDSTWVIKSLNPITFETKLITKTLPLTEDMCWLSDGSILMAKDGILYRYQTKKDPTWREVALFKNFGINNISRLTVSPDGKKISVVGEMVNIKLEPKLENIKWIAGNWKGEAFGGQTEENWSEPSGGSMMATFKLIDNNKVAFYEIEIIREVENSLILQLKHFDNDLKGWETKDETVDFPLKEITANKVVFEGMTFEKINDNEMNVYVDIHQKDGSIETVKFNYKK</sequence>
<dbReference type="RefSeq" id="WP_188604628.1">
    <property type="nucleotide sequence ID" value="NZ_BMIC01000001.1"/>
</dbReference>
<organism evidence="2 3">
    <name type="scientific">Aquaticitalea lipolytica</name>
    <dbReference type="NCBI Taxonomy" id="1247562"/>
    <lineage>
        <taxon>Bacteria</taxon>
        <taxon>Pseudomonadati</taxon>
        <taxon>Bacteroidota</taxon>
        <taxon>Flavobacteriia</taxon>
        <taxon>Flavobacteriales</taxon>
        <taxon>Flavobacteriaceae</taxon>
        <taxon>Aquaticitalea</taxon>
    </lineage>
</organism>
<dbReference type="Pfam" id="PF07676">
    <property type="entry name" value="PD40"/>
    <property type="match status" value="1"/>
</dbReference>
<evidence type="ECO:0000313" key="3">
    <source>
        <dbReference type="Proteomes" id="UP000598120"/>
    </source>
</evidence>
<comment type="caution">
    <text evidence="2">The sequence shown here is derived from an EMBL/GenBank/DDBJ whole genome shotgun (WGS) entry which is preliminary data.</text>
</comment>
<dbReference type="InterPro" id="IPR046232">
    <property type="entry name" value="DUF6265"/>
</dbReference>
<keyword evidence="3" id="KW-1185">Reference proteome</keyword>
<name>A0A8J2TNA3_9FLAO</name>
<accession>A0A8J2TNA3</accession>
<dbReference type="Proteomes" id="UP000598120">
    <property type="component" value="Unassembled WGS sequence"/>
</dbReference>
<dbReference type="Pfam" id="PF19780">
    <property type="entry name" value="DUF6265"/>
    <property type="match status" value="1"/>
</dbReference>
<reference evidence="2 3" key="1">
    <citation type="journal article" date="2014" name="Int. J. Syst. Evol. Microbiol.">
        <title>Complete genome sequence of Corynebacterium casei LMG S-19264T (=DSM 44701T), isolated from a smear-ripened cheese.</title>
        <authorList>
            <consortium name="US DOE Joint Genome Institute (JGI-PGF)"/>
            <person name="Walter F."/>
            <person name="Albersmeier A."/>
            <person name="Kalinowski J."/>
            <person name="Ruckert C."/>
        </authorList>
    </citation>
    <scope>NUCLEOTIDE SEQUENCE [LARGE SCALE GENOMIC DNA]</scope>
    <source>
        <strain evidence="2 3">CGMCC 1.15295</strain>
    </source>
</reference>
<feature type="domain" description="DUF6265" evidence="1">
    <location>
        <begin position="313"/>
        <end position="420"/>
    </location>
</feature>
<evidence type="ECO:0000259" key="1">
    <source>
        <dbReference type="Pfam" id="PF19780"/>
    </source>
</evidence>
<proteinExistence type="predicted"/>
<dbReference type="InterPro" id="IPR011659">
    <property type="entry name" value="WD40"/>
</dbReference>
<protein>
    <recommendedName>
        <fullName evidence="1">DUF6265 domain-containing protein</fullName>
    </recommendedName>
</protein>